<dbReference type="PROSITE" id="PS00409">
    <property type="entry name" value="PROKAR_NTER_METHYL"/>
    <property type="match status" value="1"/>
</dbReference>
<dbReference type="EMBL" id="CP002216">
    <property type="protein sequence ID" value="ADQ05141.1"/>
    <property type="molecule type" value="Genomic_DNA"/>
</dbReference>
<sequence>MRKSLKGFTLVEIIAVVAIVGIIIVALYSFFMNNFKVVQQQAQIANIESQAKRLQDSIKQWLQMADQQSIAYYPLSGKVYMIVYEDQTSYPNGVEYLIGYESSEKKITIEKRMGSNSSTVWYLKGKVVNFTVTDNPPQIIIQYTVDLGVRGQTRTYKVVYNRRYDW</sequence>
<protein>
    <recommendedName>
        <fullName evidence="5">Prepilin-type N-terminal cleavage/methylation domain-containing protein</fullName>
    </recommendedName>
</protein>
<evidence type="ECO:0008006" key="5">
    <source>
        <dbReference type="Google" id="ProtNLM"/>
    </source>
</evidence>
<feature type="transmembrane region" description="Helical" evidence="2">
    <location>
        <begin position="7"/>
        <end position="31"/>
    </location>
</feature>
<feature type="coiled-coil region" evidence="1">
    <location>
        <begin position="37"/>
        <end position="64"/>
    </location>
</feature>
<reference key="1">
    <citation type="submission" date="2010-09" db="EMBL/GenBank/DDBJ databases">
        <title>Complete sequence of Caldicellulosiruptor owensensis OL.</title>
        <authorList>
            <consortium name="US DOE Joint Genome Institute"/>
            <person name="Lucas S."/>
            <person name="Copeland A."/>
            <person name="Lapidus A."/>
            <person name="Cheng J.-F."/>
            <person name="Bruce D."/>
            <person name="Goodwin L."/>
            <person name="Pitluck S."/>
            <person name="Davenport K."/>
            <person name="Detter J.C."/>
            <person name="Han C."/>
            <person name="Tapia R."/>
            <person name="Land M."/>
            <person name="Hauser L."/>
            <person name="Chang Y.-J."/>
            <person name="Jeffries C."/>
            <person name="Kyrpides N."/>
            <person name="Ivanova N."/>
            <person name="Mikhailova N."/>
            <person name="Blumer-Schuette S.E."/>
            <person name="Kelly R.M."/>
            <person name="Woyke T."/>
        </authorList>
    </citation>
    <scope>NUCLEOTIDE SEQUENCE</scope>
    <source>
        <strain>OL</strain>
    </source>
</reference>
<evidence type="ECO:0000313" key="4">
    <source>
        <dbReference type="Proteomes" id="UP000006889"/>
    </source>
</evidence>
<proteinExistence type="predicted"/>
<gene>
    <name evidence="3" type="ordered locus">Calow_1595</name>
</gene>
<reference evidence="3 4" key="2">
    <citation type="journal article" date="2011" name="J. Bacteriol.">
        <title>Complete genome sequences for the anaerobic, extremely thermophilic plant biomass-degrading bacteria Caldicellulosiruptor hydrothermalis, Caldicellulosiruptor kristjanssonii, Caldicellulosiruptor kronotskyensis, Caldicellulosiruptor owensenis, and Caldicellulosiruptor lactoaceticus.</title>
        <authorList>
            <person name="Blumer-Schuette S.E."/>
            <person name="Ozdemir I."/>
            <person name="Mistry D."/>
            <person name="Lucas S."/>
            <person name="Lapidus A."/>
            <person name="Cheng J.F."/>
            <person name="Goodwin L.A."/>
            <person name="Pitluck S."/>
            <person name="Land M.L."/>
            <person name="Hauser L.J."/>
            <person name="Woyke T."/>
            <person name="Mikhailova N."/>
            <person name="Pati A."/>
            <person name="Kyrpides N.C."/>
            <person name="Ivanova N."/>
            <person name="Detter J.C."/>
            <person name="Walston-Davenport K."/>
            <person name="Han S."/>
            <person name="Adams M.W."/>
            <person name="Kelly R.M."/>
        </authorList>
    </citation>
    <scope>NUCLEOTIDE SEQUENCE [LARGE SCALE GENOMIC DNA]</scope>
    <source>
        <strain evidence="4">ATCC 700167 / DSM 13100 / OL</strain>
    </source>
</reference>
<dbReference type="AlphaFoldDB" id="E4Q3R1"/>
<dbReference type="Gene3D" id="3.30.700.10">
    <property type="entry name" value="Glycoprotein, Type 4 Pilin"/>
    <property type="match status" value="1"/>
</dbReference>
<dbReference type="HOGENOM" id="CLU_1425596_0_0_9"/>
<dbReference type="SUPFAM" id="SSF54523">
    <property type="entry name" value="Pili subunits"/>
    <property type="match status" value="1"/>
</dbReference>
<dbReference type="InterPro" id="IPR012902">
    <property type="entry name" value="N_methyl_site"/>
</dbReference>
<evidence type="ECO:0000256" key="2">
    <source>
        <dbReference type="SAM" id="Phobius"/>
    </source>
</evidence>
<dbReference type="RefSeq" id="WP_013412480.1">
    <property type="nucleotide sequence ID" value="NC_014657.1"/>
</dbReference>
<dbReference type="Pfam" id="PF07963">
    <property type="entry name" value="N_methyl"/>
    <property type="match status" value="1"/>
</dbReference>
<dbReference type="InterPro" id="IPR045584">
    <property type="entry name" value="Pilin-like"/>
</dbReference>
<accession>E4Q3R1</accession>
<dbReference type="KEGG" id="cow:Calow_1595"/>
<name>E4Q3R1_CALOW</name>
<keyword evidence="2" id="KW-0472">Membrane</keyword>
<dbReference type="eggNOG" id="ENOG5033NTS">
    <property type="taxonomic scope" value="Bacteria"/>
</dbReference>
<organism evidence="3 4">
    <name type="scientific">Caldicellulosiruptor owensensis (strain ATCC 700167 / DSM 13100 / OL)</name>
    <dbReference type="NCBI Taxonomy" id="632518"/>
    <lineage>
        <taxon>Bacteria</taxon>
        <taxon>Bacillati</taxon>
        <taxon>Bacillota</taxon>
        <taxon>Bacillota incertae sedis</taxon>
        <taxon>Caldicellulosiruptorales</taxon>
        <taxon>Caldicellulosiruptoraceae</taxon>
        <taxon>Caldicellulosiruptor</taxon>
    </lineage>
</organism>
<keyword evidence="1" id="KW-0175">Coiled coil</keyword>
<keyword evidence="2" id="KW-0812">Transmembrane</keyword>
<dbReference type="OrthoDB" id="1716344at2"/>
<evidence type="ECO:0000313" key="3">
    <source>
        <dbReference type="EMBL" id="ADQ05141.1"/>
    </source>
</evidence>
<dbReference type="STRING" id="632518.Calow_1595"/>
<evidence type="ECO:0000256" key="1">
    <source>
        <dbReference type="SAM" id="Coils"/>
    </source>
</evidence>
<keyword evidence="2" id="KW-1133">Transmembrane helix</keyword>
<dbReference type="NCBIfam" id="TIGR02532">
    <property type="entry name" value="IV_pilin_GFxxxE"/>
    <property type="match status" value="1"/>
</dbReference>
<dbReference type="Proteomes" id="UP000006889">
    <property type="component" value="Chromosome"/>
</dbReference>
<keyword evidence="4" id="KW-1185">Reference proteome</keyword>